<accession>A0A140DXF4</accession>
<evidence type="ECO:0000313" key="3">
    <source>
        <dbReference type="Proteomes" id="UP000069771"/>
    </source>
</evidence>
<dbReference type="KEGG" id="fro:AALO17_21970"/>
<gene>
    <name evidence="2" type="ORF">AALO17_21970</name>
</gene>
<sequence>MDAFCHEKDEASQNLVSNLICNLAACDILLYLFSSFALFGSIEVVLAREITMNTVAAVEALVRRTVRQPGLPLKHMNHPGGARQMVHRLQKRGLIPEETRQQFDRLYDLRNRIHLRHANELRAGRFSKKMAVTMPAGFDSFHRIMLQALEKGHSGR</sequence>
<evidence type="ECO:0000313" key="2">
    <source>
        <dbReference type="EMBL" id="AMK55331.1"/>
    </source>
</evidence>
<organism evidence="2 3">
    <name type="scientific">Faecalibaculum rodentium</name>
    <dbReference type="NCBI Taxonomy" id="1702221"/>
    <lineage>
        <taxon>Bacteria</taxon>
        <taxon>Bacillati</taxon>
        <taxon>Bacillota</taxon>
        <taxon>Erysipelotrichia</taxon>
        <taxon>Erysipelotrichales</taxon>
        <taxon>Erysipelotrichaceae</taxon>
        <taxon>Faecalibaculum</taxon>
    </lineage>
</organism>
<evidence type="ECO:0000256" key="1">
    <source>
        <dbReference type="SAM" id="Phobius"/>
    </source>
</evidence>
<keyword evidence="1" id="KW-0472">Membrane</keyword>
<keyword evidence="3" id="KW-1185">Reference proteome</keyword>
<name>A0A140DXF4_9FIRM</name>
<reference evidence="2 3" key="1">
    <citation type="journal article" date="2016" name="Gut Pathog.">
        <title>Whole genome sequencing of "Faecalibaculum rodentium" ALO17, isolated from C57BL/6J laboratory mouse feces.</title>
        <authorList>
            <person name="Lim S."/>
            <person name="Chang D.H."/>
            <person name="Ahn S."/>
            <person name="Kim B.C."/>
        </authorList>
    </citation>
    <scope>NUCLEOTIDE SEQUENCE [LARGE SCALE GENOMIC DNA]</scope>
    <source>
        <strain evidence="2 3">Alo17</strain>
    </source>
</reference>
<dbReference type="Proteomes" id="UP000069771">
    <property type="component" value="Chromosome"/>
</dbReference>
<feature type="transmembrane region" description="Helical" evidence="1">
    <location>
        <begin position="28"/>
        <end position="46"/>
    </location>
</feature>
<protein>
    <submittedName>
        <fullName evidence="2">Uncharacterized protein</fullName>
    </submittedName>
</protein>
<proteinExistence type="predicted"/>
<dbReference type="EMBL" id="CP011391">
    <property type="protein sequence ID" value="AMK55331.1"/>
    <property type="molecule type" value="Genomic_DNA"/>
</dbReference>
<keyword evidence="1" id="KW-1133">Transmembrane helix</keyword>
<dbReference type="AlphaFoldDB" id="A0A140DXF4"/>
<keyword evidence="1" id="KW-0812">Transmembrane</keyword>